<dbReference type="Proteomes" id="UP000095287">
    <property type="component" value="Unplaced"/>
</dbReference>
<evidence type="ECO:0000313" key="2">
    <source>
        <dbReference type="WBParaSite" id="L893_g12510.t1"/>
    </source>
</evidence>
<sequence length="237" mass="26541">MTSAPVDKRHFFNKAEEDLMWKVVIDAFRDADSSQKTIILPFYSAFWRDMKEKHGSLTRSIGTYTKKFKRMWVRQEVDGLDPETVSFLTSKLGVPEDDVMPVLDQMDTEQPPGLPHHALFGDNPILDAVAERDPDIYATFIETTTKVHKMIEEALLDMAGNANTANPPVSNGAAEPSPKKRKLYLTEEQRLEAARELQLAGKKRKEKKNLKLLVGSSQIANVHTCVEDQGSGGSPKS</sequence>
<proteinExistence type="predicted"/>
<accession>A0A1I7Y496</accession>
<organism evidence="1 2">
    <name type="scientific">Steinernema glaseri</name>
    <dbReference type="NCBI Taxonomy" id="37863"/>
    <lineage>
        <taxon>Eukaryota</taxon>
        <taxon>Metazoa</taxon>
        <taxon>Ecdysozoa</taxon>
        <taxon>Nematoda</taxon>
        <taxon>Chromadorea</taxon>
        <taxon>Rhabditida</taxon>
        <taxon>Tylenchina</taxon>
        <taxon>Panagrolaimomorpha</taxon>
        <taxon>Strongyloidoidea</taxon>
        <taxon>Steinernematidae</taxon>
        <taxon>Steinernema</taxon>
    </lineage>
</organism>
<dbReference type="AlphaFoldDB" id="A0A1I7Y496"/>
<dbReference type="WBParaSite" id="L893_g12510.t1">
    <property type="protein sequence ID" value="L893_g12510.t1"/>
    <property type="gene ID" value="L893_g12510"/>
</dbReference>
<name>A0A1I7Y496_9BILA</name>
<protein>
    <submittedName>
        <fullName evidence="2">Myb_DNA-bind_3 domain-containing protein</fullName>
    </submittedName>
</protein>
<keyword evidence="1" id="KW-1185">Reference proteome</keyword>
<reference evidence="2" key="1">
    <citation type="submission" date="2016-11" db="UniProtKB">
        <authorList>
            <consortium name="WormBaseParasite"/>
        </authorList>
    </citation>
    <scope>IDENTIFICATION</scope>
</reference>
<evidence type="ECO:0000313" key="1">
    <source>
        <dbReference type="Proteomes" id="UP000095287"/>
    </source>
</evidence>